<dbReference type="EMBL" id="JAYKXH010000019">
    <property type="protein sequence ID" value="KAK7135026.1"/>
    <property type="molecule type" value="Genomic_DNA"/>
</dbReference>
<proteinExistence type="predicted"/>
<accession>A0AAN9CGJ9</accession>
<comment type="caution">
    <text evidence="1">The sequence shown here is derived from an EMBL/GenBank/DDBJ whole genome shotgun (WGS) entry which is preliminary data.</text>
</comment>
<evidence type="ECO:0000313" key="2">
    <source>
        <dbReference type="Proteomes" id="UP001364617"/>
    </source>
</evidence>
<gene>
    <name evidence="1" type="ORF">R3I93_018206</name>
</gene>
<keyword evidence="2" id="KW-1185">Reference proteome</keyword>
<evidence type="ECO:0000313" key="1">
    <source>
        <dbReference type="EMBL" id="KAK7135026.1"/>
    </source>
</evidence>
<dbReference type="Proteomes" id="UP001364617">
    <property type="component" value="Unassembled WGS sequence"/>
</dbReference>
<dbReference type="AlphaFoldDB" id="A0AAN9CGJ9"/>
<sequence length="93" mass="10113">MAISLNTCSVLHNIHFHDPLPHVHCQVCSRRALCTGDGEFGLTPPCTGISSAVVTSDDPPWRAHHSGFIRRLTCGSAFDPGLTVCVSWWLAQD</sequence>
<reference evidence="1 2" key="1">
    <citation type="submission" date="2024-02" db="EMBL/GenBank/DDBJ databases">
        <title>Chromosome-level genome assembly of the Eurasian Minnow (Phoxinus phoxinus).</title>
        <authorList>
            <person name="Oriowo T.O."/>
            <person name="Martin S."/>
            <person name="Stange M."/>
            <person name="Chrysostomakis Y."/>
            <person name="Brown T."/>
            <person name="Winkler S."/>
            <person name="Kukowka S."/>
            <person name="Myers E.W."/>
            <person name="Bohne A."/>
        </authorList>
    </citation>
    <scope>NUCLEOTIDE SEQUENCE [LARGE SCALE GENOMIC DNA]</scope>
    <source>
        <strain evidence="1">ZFMK-TIS-60720</strain>
        <tissue evidence="1">Whole Organism</tissue>
    </source>
</reference>
<name>A0AAN9CGJ9_9TELE</name>
<organism evidence="1 2">
    <name type="scientific">Phoxinus phoxinus</name>
    <name type="common">Eurasian minnow</name>
    <dbReference type="NCBI Taxonomy" id="58324"/>
    <lineage>
        <taxon>Eukaryota</taxon>
        <taxon>Metazoa</taxon>
        <taxon>Chordata</taxon>
        <taxon>Craniata</taxon>
        <taxon>Vertebrata</taxon>
        <taxon>Euteleostomi</taxon>
        <taxon>Actinopterygii</taxon>
        <taxon>Neopterygii</taxon>
        <taxon>Teleostei</taxon>
        <taxon>Ostariophysi</taxon>
        <taxon>Cypriniformes</taxon>
        <taxon>Leuciscidae</taxon>
        <taxon>Phoxininae</taxon>
        <taxon>Phoxinus</taxon>
    </lineage>
</organism>
<protein>
    <submittedName>
        <fullName evidence="1">Uncharacterized protein</fullName>
    </submittedName>
</protein>